<evidence type="ECO:0000256" key="6">
    <source>
        <dbReference type="ARBA" id="ARBA00023136"/>
    </source>
</evidence>
<feature type="domain" description="ABC transmembrane type-1" evidence="8">
    <location>
        <begin position="69"/>
        <end position="258"/>
    </location>
</feature>
<evidence type="ECO:0000256" key="1">
    <source>
        <dbReference type="ARBA" id="ARBA00004651"/>
    </source>
</evidence>
<evidence type="ECO:0000256" key="2">
    <source>
        <dbReference type="ARBA" id="ARBA00022448"/>
    </source>
</evidence>
<feature type="transmembrane region" description="Helical" evidence="7">
    <location>
        <begin position="12"/>
        <end position="32"/>
    </location>
</feature>
<dbReference type="Proteomes" id="UP000036045">
    <property type="component" value="Unassembled WGS sequence"/>
</dbReference>
<dbReference type="PROSITE" id="PS50928">
    <property type="entry name" value="ABC_TM1"/>
    <property type="match status" value="1"/>
</dbReference>
<comment type="subcellular location">
    <subcellularLocation>
        <location evidence="1 7">Cell membrane</location>
        <topology evidence="1 7">Multi-pass membrane protein</topology>
    </subcellularLocation>
</comment>
<evidence type="ECO:0000256" key="7">
    <source>
        <dbReference type="RuleBase" id="RU363032"/>
    </source>
</evidence>
<comment type="caution">
    <text evidence="9">The sequence shown here is derived from an EMBL/GenBank/DDBJ whole genome shotgun (WGS) entry which is preliminary data.</text>
</comment>
<dbReference type="Gene3D" id="1.10.3720.10">
    <property type="entry name" value="MetI-like"/>
    <property type="match status" value="1"/>
</dbReference>
<dbReference type="InterPro" id="IPR035906">
    <property type="entry name" value="MetI-like_sf"/>
</dbReference>
<dbReference type="PATRIC" id="fig|1397.4.peg.5497"/>
<organism evidence="9 10">
    <name type="scientific">Niallia circulans</name>
    <name type="common">Bacillus circulans</name>
    <dbReference type="NCBI Taxonomy" id="1397"/>
    <lineage>
        <taxon>Bacteria</taxon>
        <taxon>Bacillati</taxon>
        <taxon>Bacillota</taxon>
        <taxon>Bacilli</taxon>
        <taxon>Bacillales</taxon>
        <taxon>Bacillaceae</taxon>
        <taxon>Niallia</taxon>
    </lineage>
</organism>
<keyword evidence="2 7" id="KW-0813">Transport</keyword>
<feature type="transmembrane region" description="Helical" evidence="7">
    <location>
        <begin position="68"/>
        <end position="92"/>
    </location>
</feature>
<dbReference type="PANTHER" id="PTHR43744">
    <property type="entry name" value="ABC TRANSPORTER PERMEASE PROTEIN MG189-RELATED-RELATED"/>
    <property type="match status" value="1"/>
</dbReference>
<dbReference type="RefSeq" id="WP_047942088.1">
    <property type="nucleotide sequence ID" value="NZ_JARTLH010000010.1"/>
</dbReference>
<evidence type="ECO:0000313" key="10">
    <source>
        <dbReference type="Proteomes" id="UP000036045"/>
    </source>
</evidence>
<evidence type="ECO:0000256" key="5">
    <source>
        <dbReference type="ARBA" id="ARBA00022989"/>
    </source>
</evidence>
<comment type="similarity">
    <text evidence="7">Belongs to the binding-protein-dependent transport system permease family.</text>
</comment>
<dbReference type="SUPFAM" id="SSF161098">
    <property type="entry name" value="MetI-like"/>
    <property type="match status" value="1"/>
</dbReference>
<feature type="transmembrane region" description="Helical" evidence="7">
    <location>
        <begin position="104"/>
        <end position="126"/>
    </location>
</feature>
<feature type="transmembrane region" description="Helical" evidence="7">
    <location>
        <begin position="179"/>
        <end position="201"/>
    </location>
</feature>
<dbReference type="GO" id="GO:0055085">
    <property type="term" value="P:transmembrane transport"/>
    <property type="evidence" value="ECO:0007669"/>
    <property type="project" value="InterPro"/>
</dbReference>
<dbReference type="CDD" id="cd06261">
    <property type="entry name" value="TM_PBP2"/>
    <property type="match status" value="1"/>
</dbReference>
<keyword evidence="10" id="KW-1185">Reference proteome</keyword>
<dbReference type="PANTHER" id="PTHR43744:SF12">
    <property type="entry name" value="ABC TRANSPORTER PERMEASE PROTEIN MG189-RELATED"/>
    <property type="match status" value="1"/>
</dbReference>
<keyword evidence="4 7" id="KW-0812">Transmembrane</keyword>
<dbReference type="EMBL" id="LDPH01000008">
    <property type="protein sequence ID" value="KLV26599.1"/>
    <property type="molecule type" value="Genomic_DNA"/>
</dbReference>
<feature type="transmembrane region" description="Helical" evidence="7">
    <location>
        <begin position="138"/>
        <end position="158"/>
    </location>
</feature>
<evidence type="ECO:0000259" key="8">
    <source>
        <dbReference type="PROSITE" id="PS50928"/>
    </source>
</evidence>
<dbReference type="Pfam" id="PF00528">
    <property type="entry name" value="BPD_transp_1"/>
    <property type="match status" value="1"/>
</dbReference>
<sequence length="272" mass="31073">MKKRNYLKKSIVYILLTVGAIFMLFPFIWMVSTSFKQPTEVYGLKLLADHPTLENYRKIMVDTLFSKWFLNSFIVAVITTISVALFDTLVGYVIAKFSFVGKSIIFLFILSSLMIPTEMLIIPWYIMSTDLGWVDTYWGIMFPGVISAFGIFLMKQFMESIPDDLLDAARIDGLNEFKIFFKIAIPQVYPALAALCIFTFLGNWNAYLWPLIVIETEEMRTLPVGLAFFSGENQTYWEIVMAGATIAVVPLIIVFLIFQRHIIKGITLTGLK</sequence>
<dbReference type="InterPro" id="IPR000515">
    <property type="entry name" value="MetI-like"/>
</dbReference>
<feature type="transmembrane region" description="Helical" evidence="7">
    <location>
        <begin position="236"/>
        <end position="258"/>
    </location>
</feature>
<accession>A0A0J1IKW2</accession>
<dbReference type="GO" id="GO:0005886">
    <property type="term" value="C:plasma membrane"/>
    <property type="evidence" value="ECO:0007669"/>
    <property type="project" value="UniProtKB-SubCell"/>
</dbReference>
<protein>
    <submittedName>
        <fullName evidence="9">Sugar ABC transporter permease</fullName>
    </submittedName>
</protein>
<reference evidence="9 10" key="1">
    <citation type="submission" date="2015-05" db="EMBL/GenBank/DDBJ databases">
        <title>Whole genome sequence and identification of bacterial endophytes from Costus igneus.</title>
        <authorList>
            <person name="Lee Y.P."/>
            <person name="Gan H.M."/>
            <person name="Eng W."/>
            <person name="Wheatley M.S."/>
            <person name="Caraballo A."/>
            <person name="Polter S."/>
            <person name="Savka M.A."/>
            <person name="Hudson A.O."/>
        </authorList>
    </citation>
    <scope>NUCLEOTIDE SEQUENCE [LARGE SCALE GENOMIC DNA]</scope>
    <source>
        <strain evidence="9 10">RIT379</strain>
    </source>
</reference>
<name>A0A0J1IKW2_NIACI</name>
<gene>
    <name evidence="9" type="ORF">ABW02_10915</name>
</gene>
<proteinExistence type="inferred from homology"/>
<evidence type="ECO:0000313" key="9">
    <source>
        <dbReference type="EMBL" id="KLV26599.1"/>
    </source>
</evidence>
<keyword evidence="6 7" id="KW-0472">Membrane</keyword>
<evidence type="ECO:0000256" key="4">
    <source>
        <dbReference type="ARBA" id="ARBA00022692"/>
    </source>
</evidence>
<dbReference type="AlphaFoldDB" id="A0A0J1IKW2"/>
<evidence type="ECO:0000256" key="3">
    <source>
        <dbReference type="ARBA" id="ARBA00022475"/>
    </source>
</evidence>
<keyword evidence="5 7" id="KW-1133">Transmembrane helix</keyword>
<keyword evidence="3" id="KW-1003">Cell membrane</keyword>